<evidence type="ECO:0000313" key="2">
    <source>
        <dbReference type="Proteomes" id="UP000324222"/>
    </source>
</evidence>
<sequence>MSLIREASSLRRSLSPFTIYGVAMGCAETGTKLNKSWIDNRLMVPTKLTRSQVVVSDSTVAVGGSGSLECWSPVPLPFASPHAQLYRMSLAWVSDF</sequence>
<proteinExistence type="predicted"/>
<reference evidence="1 2" key="1">
    <citation type="submission" date="2019-05" db="EMBL/GenBank/DDBJ databases">
        <title>Another draft genome of Portunus trituberculatus and its Hox gene families provides insights of decapod evolution.</title>
        <authorList>
            <person name="Jeong J.-H."/>
            <person name="Song I."/>
            <person name="Kim S."/>
            <person name="Choi T."/>
            <person name="Kim D."/>
            <person name="Ryu S."/>
            <person name="Kim W."/>
        </authorList>
    </citation>
    <scope>NUCLEOTIDE SEQUENCE [LARGE SCALE GENOMIC DNA]</scope>
    <source>
        <tissue evidence="1">Muscle</tissue>
    </source>
</reference>
<accession>A0A5B7GWI9</accession>
<protein>
    <submittedName>
        <fullName evidence="1">Uncharacterized protein</fullName>
    </submittedName>
</protein>
<dbReference type="PROSITE" id="PS51257">
    <property type="entry name" value="PROKAR_LIPOPROTEIN"/>
    <property type="match status" value="1"/>
</dbReference>
<dbReference type="EMBL" id="VSRR010018354">
    <property type="protein sequence ID" value="MPC61268.1"/>
    <property type="molecule type" value="Genomic_DNA"/>
</dbReference>
<gene>
    <name evidence="1" type="ORF">E2C01_055337</name>
</gene>
<comment type="caution">
    <text evidence="1">The sequence shown here is derived from an EMBL/GenBank/DDBJ whole genome shotgun (WGS) entry which is preliminary data.</text>
</comment>
<evidence type="ECO:0000313" key="1">
    <source>
        <dbReference type="EMBL" id="MPC61268.1"/>
    </source>
</evidence>
<dbReference type="Proteomes" id="UP000324222">
    <property type="component" value="Unassembled WGS sequence"/>
</dbReference>
<keyword evidence="2" id="KW-1185">Reference proteome</keyword>
<name>A0A5B7GWI9_PORTR</name>
<dbReference type="AlphaFoldDB" id="A0A5B7GWI9"/>
<organism evidence="1 2">
    <name type="scientific">Portunus trituberculatus</name>
    <name type="common">Swimming crab</name>
    <name type="synonym">Neptunus trituberculatus</name>
    <dbReference type="NCBI Taxonomy" id="210409"/>
    <lineage>
        <taxon>Eukaryota</taxon>
        <taxon>Metazoa</taxon>
        <taxon>Ecdysozoa</taxon>
        <taxon>Arthropoda</taxon>
        <taxon>Crustacea</taxon>
        <taxon>Multicrustacea</taxon>
        <taxon>Malacostraca</taxon>
        <taxon>Eumalacostraca</taxon>
        <taxon>Eucarida</taxon>
        <taxon>Decapoda</taxon>
        <taxon>Pleocyemata</taxon>
        <taxon>Brachyura</taxon>
        <taxon>Eubrachyura</taxon>
        <taxon>Portunoidea</taxon>
        <taxon>Portunidae</taxon>
        <taxon>Portuninae</taxon>
        <taxon>Portunus</taxon>
    </lineage>
</organism>